<keyword evidence="9 10" id="KW-0119">Carbohydrate metabolism</keyword>
<comment type="similarity">
    <text evidence="4 10">Belongs to the NAD(P)-dependent epimerase/dehydratase family.</text>
</comment>
<evidence type="ECO:0000256" key="3">
    <source>
        <dbReference type="ARBA" id="ARBA00004947"/>
    </source>
</evidence>
<comment type="caution">
    <text evidence="12">The sequence shown here is derived from an EMBL/GenBank/DDBJ whole genome shotgun (WGS) entry which is preliminary data.</text>
</comment>
<evidence type="ECO:0000256" key="10">
    <source>
        <dbReference type="RuleBase" id="RU366046"/>
    </source>
</evidence>
<evidence type="ECO:0000256" key="8">
    <source>
        <dbReference type="ARBA" id="ARBA00023235"/>
    </source>
</evidence>
<dbReference type="GO" id="GO:0003978">
    <property type="term" value="F:UDP-glucose 4-epimerase activity"/>
    <property type="evidence" value="ECO:0007669"/>
    <property type="project" value="UniProtKB-UniRule"/>
</dbReference>
<keyword evidence="13" id="KW-1185">Reference proteome</keyword>
<dbReference type="Gene3D" id="3.90.25.10">
    <property type="entry name" value="UDP-galactose 4-epimerase, domain 1"/>
    <property type="match status" value="1"/>
</dbReference>
<evidence type="ECO:0000256" key="1">
    <source>
        <dbReference type="ARBA" id="ARBA00000083"/>
    </source>
</evidence>
<gene>
    <name evidence="12" type="primary">galE</name>
    <name evidence="12" type="ORF">GCM10011322_20710</name>
</gene>
<evidence type="ECO:0000313" key="12">
    <source>
        <dbReference type="EMBL" id="GGK33896.1"/>
    </source>
</evidence>
<dbReference type="RefSeq" id="WP_188912441.1">
    <property type="nucleotide sequence ID" value="NZ_BMMF01000005.1"/>
</dbReference>
<keyword evidence="8 10" id="KW-0413">Isomerase</keyword>
<dbReference type="SUPFAM" id="SSF51735">
    <property type="entry name" value="NAD(P)-binding Rossmann-fold domains"/>
    <property type="match status" value="1"/>
</dbReference>
<feature type="domain" description="NAD-dependent epimerase/dehydratase" evidence="11">
    <location>
        <begin position="3"/>
        <end position="252"/>
    </location>
</feature>
<protein>
    <recommendedName>
        <fullName evidence="6 10">UDP-glucose 4-epimerase</fullName>
        <ecNumber evidence="5 10">5.1.3.2</ecNumber>
    </recommendedName>
</protein>
<dbReference type="EC" id="5.1.3.2" evidence="5 10"/>
<evidence type="ECO:0000256" key="9">
    <source>
        <dbReference type="ARBA" id="ARBA00023277"/>
    </source>
</evidence>
<comment type="pathway">
    <text evidence="3 10">Carbohydrate metabolism; galactose metabolism.</text>
</comment>
<reference evidence="12 13" key="1">
    <citation type="journal article" date="2014" name="Int. J. Syst. Evol. Microbiol.">
        <title>Complete genome sequence of Corynebacterium casei LMG S-19264T (=DSM 44701T), isolated from a smear-ripened cheese.</title>
        <authorList>
            <consortium name="US DOE Joint Genome Institute (JGI-PGF)"/>
            <person name="Walter F."/>
            <person name="Albersmeier A."/>
            <person name="Kalinowski J."/>
            <person name="Ruckert C."/>
        </authorList>
    </citation>
    <scope>NUCLEOTIDE SEQUENCE [LARGE SCALE GENOMIC DNA]</scope>
    <source>
        <strain evidence="12 13">CGMCC 1.9161</strain>
    </source>
</reference>
<dbReference type="NCBIfam" id="TIGR01179">
    <property type="entry name" value="galE"/>
    <property type="match status" value="1"/>
</dbReference>
<keyword evidence="7 10" id="KW-0520">NAD</keyword>
<sequence length="334" mass="35163">MAVLVTGGAGYIGAHAVLALLDAGEAVVVLDDLSTGVRPMVPEGVPLVVGDVANSALVTRVVGEHGVKEVMHFAAKIVVPESVADPLGYYDANTMKTRALLAAALAAGVERFVFSSTAAVYGEPDLAIIDEDAPPAPINPYGRSKLMSEWMIRDAAAAHGLDYAILRYFNVAGADPKGRAGQSATNATHLIKVASQAALGLRPALSIYGTDYATPDGTCLRDYIQVTDLADAHLAALRNLRERGGRHTFNCGYGRGASVREVVETVKRISGIDFPVAEAPRRAGDPAALVADATRIRETLAWEPRFADLDTIVAQALAWERRLGNGAEPVRATG</sequence>
<evidence type="ECO:0000259" key="11">
    <source>
        <dbReference type="Pfam" id="PF01370"/>
    </source>
</evidence>
<name>A0A917V3B6_9HYPH</name>
<dbReference type="Gene3D" id="3.40.50.720">
    <property type="entry name" value="NAD(P)-binding Rossmann-like Domain"/>
    <property type="match status" value="1"/>
</dbReference>
<evidence type="ECO:0000256" key="2">
    <source>
        <dbReference type="ARBA" id="ARBA00001911"/>
    </source>
</evidence>
<evidence type="ECO:0000256" key="7">
    <source>
        <dbReference type="ARBA" id="ARBA00023027"/>
    </source>
</evidence>
<dbReference type="InterPro" id="IPR036291">
    <property type="entry name" value="NAD(P)-bd_dom_sf"/>
</dbReference>
<dbReference type="CDD" id="cd05247">
    <property type="entry name" value="UDP_G4E_1_SDR_e"/>
    <property type="match status" value="1"/>
</dbReference>
<dbReference type="AlphaFoldDB" id="A0A917V3B6"/>
<evidence type="ECO:0000256" key="4">
    <source>
        <dbReference type="ARBA" id="ARBA00007637"/>
    </source>
</evidence>
<dbReference type="GO" id="GO:0033499">
    <property type="term" value="P:galactose catabolic process via UDP-galactose, Leloir pathway"/>
    <property type="evidence" value="ECO:0007669"/>
    <property type="project" value="TreeGrafter"/>
</dbReference>
<dbReference type="Pfam" id="PF01370">
    <property type="entry name" value="Epimerase"/>
    <property type="match status" value="1"/>
</dbReference>
<dbReference type="PANTHER" id="PTHR43725:SF53">
    <property type="entry name" value="UDP-ARABINOSE 4-EPIMERASE 1"/>
    <property type="match status" value="1"/>
</dbReference>
<evidence type="ECO:0000256" key="5">
    <source>
        <dbReference type="ARBA" id="ARBA00013189"/>
    </source>
</evidence>
<comment type="cofactor">
    <cofactor evidence="2 10">
        <name>NAD(+)</name>
        <dbReference type="ChEBI" id="CHEBI:57540"/>
    </cofactor>
</comment>
<evidence type="ECO:0000313" key="13">
    <source>
        <dbReference type="Proteomes" id="UP000600449"/>
    </source>
</evidence>
<proteinExistence type="inferred from homology"/>
<organism evidence="12 13">
    <name type="scientific">Salinarimonas ramus</name>
    <dbReference type="NCBI Taxonomy" id="690164"/>
    <lineage>
        <taxon>Bacteria</taxon>
        <taxon>Pseudomonadati</taxon>
        <taxon>Pseudomonadota</taxon>
        <taxon>Alphaproteobacteria</taxon>
        <taxon>Hyphomicrobiales</taxon>
        <taxon>Salinarimonadaceae</taxon>
        <taxon>Salinarimonas</taxon>
    </lineage>
</organism>
<dbReference type="InterPro" id="IPR001509">
    <property type="entry name" value="Epimerase_deHydtase"/>
</dbReference>
<dbReference type="InterPro" id="IPR005886">
    <property type="entry name" value="UDP_G4E"/>
</dbReference>
<dbReference type="Proteomes" id="UP000600449">
    <property type="component" value="Unassembled WGS sequence"/>
</dbReference>
<accession>A0A917V3B6</accession>
<comment type="catalytic activity">
    <reaction evidence="1 10">
        <text>UDP-alpha-D-glucose = UDP-alpha-D-galactose</text>
        <dbReference type="Rhea" id="RHEA:22168"/>
        <dbReference type="ChEBI" id="CHEBI:58885"/>
        <dbReference type="ChEBI" id="CHEBI:66914"/>
        <dbReference type="EC" id="5.1.3.2"/>
    </reaction>
</comment>
<evidence type="ECO:0000256" key="6">
    <source>
        <dbReference type="ARBA" id="ARBA00018569"/>
    </source>
</evidence>
<dbReference type="PANTHER" id="PTHR43725">
    <property type="entry name" value="UDP-GLUCOSE 4-EPIMERASE"/>
    <property type="match status" value="1"/>
</dbReference>
<dbReference type="EMBL" id="BMMF01000005">
    <property type="protein sequence ID" value="GGK33896.1"/>
    <property type="molecule type" value="Genomic_DNA"/>
</dbReference>
<comment type="subunit">
    <text evidence="10">Homodimer.</text>
</comment>